<evidence type="ECO:0000256" key="8">
    <source>
        <dbReference type="ARBA" id="ARBA00022741"/>
    </source>
</evidence>
<evidence type="ECO:0000256" key="11">
    <source>
        <dbReference type="ARBA" id="ARBA00023098"/>
    </source>
</evidence>
<evidence type="ECO:0000256" key="4">
    <source>
        <dbReference type="ARBA" id="ARBA00016436"/>
    </source>
</evidence>
<evidence type="ECO:0000256" key="6">
    <source>
        <dbReference type="ARBA" id="ARBA00022556"/>
    </source>
</evidence>
<evidence type="ECO:0000256" key="10">
    <source>
        <dbReference type="ARBA" id="ARBA00022840"/>
    </source>
</evidence>
<keyword evidence="8" id="KW-0547">Nucleotide-binding</keyword>
<keyword evidence="5" id="KW-0444">Lipid biosynthesis</keyword>
<keyword evidence="14" id="KW-1185">Reference proteome</keyword>
<dbReference type="KEGG" id="mpar:F7D14_12570"/>
<evidence type="ECO:0000313" key="13">
    <source>
        <dbReference type="EMBL" id="QGM99686.1"/>
    </source>
</evidence>
<gene>
    <name evidence="13" type="primary">lpxK</name>
    <name evidence="13" type="ORF">F7D14_12570</name>
</gene>
<dbReference type="GO" id="GO:0005524">
    <property type="term" value="F:ATP binding"/>
    <property type="evidence" value="ECO:0007669"/>
    <property type="project" value="UniProtKB-KW"/>
</dbReference>
<dbReference type="PANTHER" id="PTHR42724:SF1">
    <property type="entry name" value="TETRAACYLDISACCHARIDE 4'-KINASE, MITOCHONDRIAL-RELATED"/>
    <property type="match status" value="1"/>
</dbReference>
<dbReference type="InterPro" id="IPR003758">
    <property type="entry name" value="LpxK"/>
</dbReference>
<evidence type="ECO:0000256" key="1">
    <source>
        <dbReference type="ARBA" id="ARBA00002274"/>
    </source>
</evidence>
<evidence type="ECO:0000256" key="5">
    <source>
        <dbReference type="ARBA" id="ARBA00022516"/>
    </source>
</evidence>
<evidence type="ECO:0000256" key="2">
    <source>
        <dbReference type="ARBA" id="ARBA00004870"/>
    </source>
</evidence>
<dbReference type="GO" id="GO:0009244">
    <property type="term" value="P:lipopolysaccharide core region biosynthetic process"/>
    <property type="evidence" value="ECO:0007669"/>
    <property type="project" value="TreeGrafter"/>
</dbReference>
<dbReference type="GO" id="GO:0009029">
    <property type="term" value="F:lipid-A 4'-kinase activity"/>
    <property type="evidence" value="ECO:0007669"/>
    <property type="project" value="UniProtKB-UniRule"/>
</dbReference>
<sequence>MSAKCLPFTGRSTVEDRRVGSALTGFDEPSPHPTPLRGATLPVKGRDERVSSIDELNAYSADAVGDEALLLARHAMTIVGADRVAGAKLAQEKGATVLILDDGLQSRRLMPDLALLAIDSNYGAGNERCIPAGPLRAPLDAQLAAADALVVIGDGAAGKAIAARTAKPVFQAQIVPDVQIARELEGVRVVAFAGIGRPEKFFQTLRNIGAEVIETRAFPDHHRFGDADIADLKRLRSRCGARLVTTSKDAMRLRGSGLEVCALPISLALTNMDGLAATLGQAIERARAVRAS</sequence>
<organism evidence="13 14">
    <name type="scientific">Methylocystis parvus</name>
    <dbReference type="NCBI Taxonomy" id="134"/>
    <lineage>
        <taxon>Bacteria</taxon>
        <taxon>Pseudomonadati</taxon>
        <taxon>Pseudomonadota</taxon>
        <taxon>Alphaproteobacteria</taxon>
        <taxon>Hyphomicrobiales</taxon>
        <taxon>Methylocystaceae</taxon>
        <taxon>Methylocystis</taxon>
    </lineage>
</organism>
<evidence type="ECO:0000256" key="7">
    <source>
        <dbReference type="ARBA" id="ARBA00022679"/>
    </source>
</evidence>
<protein>
    <recommendedName>
        <fullName evidence="4 12">Tetraacyldisaccharide 4'-kinase</fullName>
        <ecNumber evidence="3 12">2.7.1.130</ecNumber>
    </recommendedName>
</protein>
<dbReference type="Pfam" id="PF02606">
    <property type="entry name" value="LpxK"/>
    <property type="match status" value="1"/>
</dbReference>
<proteinExistence type="predicted"/>
<name>A0A6B8MAG4_9HYPH</name>
<dbReference type="AlphaFoldDB" id="A0A6B8MAG4"/>
<keyword evidence="9 13" id="KW-0418">Kinase</keyword>
<dbReference type="EMBL" id="CP044331">
    <property type="protein sequence ID" value="QGM99686.1"/>
    <property type="molecule type" value="Genomic_DNA"/>
</dbReference>
<keyword evidence="10" id="KW-0067">ATP-binding</keyword>
<evidence type="ECO:0000256" key="12">
    <source>
        <dbReference type="NCBIfam" id="TIGR00682"/>
    </source>
</evidence>
<keyword evidence="6" id="KW-0441">Lipid A biosynthesis</keyword>
<dbReference type="GO" id="GO:0005886">
    <property type="term" value="C:plasma membrane"/>
    <property type="evidence" value="ECO:0007669"/>
    <property type="project" value="TreeGrafter"/>
</dbReference>
<dbReference type="UniPathway" id="UPA00359">
    <property type="reaction ID" value="UER00482"/>
</dbReference>
<accession>A0A6B8MAG4</accession>
<comment type="pathway">
    <text evidence="2">Glycolipid biosynthesis; lipid IV(A) biosynthesis; lipid IV(A) from (3R)-3-hydroxytetradecanoyl-[acyl-carrier-protein] and UDP-N-acetyl-alpha-D-glucosamine: step 6/6.</text>
</comment>
<reference evidence="13 14" key="1">
    <citation type="submission" date="2019-09" db="EMBL/GenBank/DDBJ databases">
        <title>Isolation and complete genome sequencing of Methylocystis species.</title>
        <authorList>
            <person name="Rumah B.L."/>
            <person name="Stead C.E."/>
            <person name="Stevens B.C."/>
            <person name="Minton N.P."/>
            <person name="Grosse-Honebrink A."/>
            <person name="Zhang Y."/>
        </authorList>
    </citation>
    <scope>NUCLEOTIDE SEQUENCE [LARGE SCALE GENOMIC DNA]</scope>
    <source>
        <strain evidence="13 14">BRCS2</strain>
    </source>
</reference>
<evidence type="ECO:0000256" key="9">
    <source>
        <dbReference type="ARBA" id="ARBA00022777"/>
    </source>
</evidence>
<dbReference type="PANTHER" id="PTHR42724">
    <property type="entry name" value="TETRAACYLDISACCHARIDE 4'-KINASE"/>
    <property type="match status" value="1"/>
</dbReference>
<dbReference type="NCBIfam" id="TIGR00682">
    <property type="entry name" value="lpxK"/>
    <property type="match status" value="1"/>
</dbReference>
<evidence type="ECO:0000313" key="14">
    <source>
        <dbReference type="Proteomes" id="UP000422569"/>
    </source>
</evidence>
<comment type="function">
    <text evidence="1">Transfers the gamma-phosphate of ATP to the 4'-position of a tetraacyldisaccharide 1-phosphate intermediate (termed DS-1-P) to form tetraacyldisaccharide 1,4'-bis-phosphate (lipid IVA).</text>
</comment>
<evidence type="ECO:0000256" key="3">
    <source>
        <dbReference type="ARBA" id="ARBA00012071"/>
    </source>
</evidence>
<dbReference type="GO" id="GO:0009245">
    <property type="term" value="P:lipid A biosynthetic process"/>
    <property type="evidence" value="ECO:0007669"/>
    <property type="project" value="UniProtKB-UniRule"/>
</dbReference>
<keyword evidence="7 13" id="KW-0808">Transferase</keyword>
<dbReference type="Proteomes" id="UP000422569">
    <property type="component" value="Chromosome"/>
</dbReference>
<keyword evidence="11" id="KW-0443">Lipid metabolism</keyword>
<dbReference type="EC" id="2.7.1.130" evidence="3 12"/>